<dbReference type="PANTHER" id="PTHR40763">
    <property type="entry name" value="MEMBRANE PROTEIN-RELATED"/>
    <property type="match status" value="1"/>
</dbReference>
<dbReference type="EMBL" id="NMVI01000007">
    <property type="protein sequence ID" value="OYN90037.1"/>
    <property type="molecule type" value="Genomic_DNA"/>
</dbReference>
<reference evidence="3 4" key="1">
    <citation type="submission" date="2017-07" db="EMBL/GenBank/DDBJ databases">
        <title>Draft whole genome sequences of clinical Proprionibacteriaceae strains.</title>
        <authorList>
            <person name="Bernier A.-M."/>
            <person name="Bernard K."/>
            <person name="Domingo M.-C."/>
        </authorList>
    </citation>
    <scope>NUCLEOTIDE SEQUENCE [LARGE SCALE GENOMIC DNA]</scope>
    <source>
        <strain evidence="3 4">NML 160184</strain>
    </source>
</reference>
<dbReference type="InterPro" id="IPR012551">
    <property type="entry name" value="DUF1707_SHOCT-like"/>
</dbReference>
<sequence length="222" mass="23907">MADAAQMRIGHAERDRVVEVLQKAAAEGRITMEEQAERVEKALAAKVYADLDPLVADLPVPPPSAMQEPRTRTAQLSPLTEPGYSLDDPLVIRAGWDSEKRDGVWTLPPFLRLDGGMGEIKLNCLRAQAAADVIDLEVEGVMGSITIVVPEGWAANLDRLNKSWGSVTNKAAHTPQPGCPILVAHGKMGMGSFTIRGAGWFERNALAKALKESGDAPHQLEA</sequence>
<feature type="region of interest" description="Disordered" evidence="1">
    <location>
        <begin position="61"/>
        <end position="80"/>
    </location>
</feature>
<organism evidence="3 4">
    <name type="scientific">Parenemella sanctibonifatiensis</name>
    <dbReference type="NCBI Taxonomy" id="2016505"/>
    <lineage>
        <taxon>Bacteria</taxon>
        <taxon>Bacillati</taxon>
        <taxon>Actinomycetota</taxon>
        <taxon>Actinomycetes</taxon>
        <taxon>Propionibacteriales</taxon>
        <taxon>Propionibacteriaceae</taxon>
        <taxon>Parenemella</taxon>
    </lineage>
</organism>
<feature type="domain" description="DUF1707" evidence="2">
    <location>
        <begin position="7"/>
        <end position="59"/>
    </location>
</feature>
<gene>
    <name evidence="3" type="ORF">CGZ92_02060</name>
</gene>
<evidence type="ECO:0000313" key="4">
    <source>
        <dbReference type="Proteomes" id="UP000216533"/>
    </source>
</evidence>
<comment type="caution">
    <text evidence="3">The sequence shown here is derived from an EMBL/GenBank/DDBJ whole genome shotgun (WGS) entry which is preliminary data.</text>
</comment>
<dbReference type="PANTHER" id="PTHR40763:SF5">
    <property type="entry name" value="MEMBRANE PROTEIN"/>
    <property type="match status" value="1"/>
</dbReference>
<dbReference type="Proteomes" id="UP000216533">
    <property type="component" value="Unassembled WGS sequence"/>
</dbReference>
<accession>A0A255EER5</accession>
<name>A0A255EER5_9ACTN</name>
<evidence type="ECO:0000259" key="2">
    <source>
        <dbReference type="Pfam" id="PF08044"/>
    </source>
</evidence>
<evidence type="ECO:0000256" key="1">
    <source>
        <dbReference type="SAM" id="MobiDB-lite"/>
    </source>
</evidence>
<protein>
    <recommendedName>
        <fullName evidence="2">DUF1707 domain-containing protein</fullName>
    </recommendedName>
</protein>
<dbReference type="RefSeq" id="WP_094449718.1">
    <property type="nucleotide sequence ID" value="NZ_NMVI01000007.1"/>
</dbReference>
<dbReference type="Pfam" id="PF08044">
    <property type="entry name" value="DUF1707"/>
    <property type="match status" value="1"/>
</dbReference>
<dbReference type="AlphaFoldDB" id="A0A255EER5"/>
<evidence type="ECO:0000313" key="3">
    <source>
        <dbReference type="EMBL" id="OYN90037.1"/>
    </source>
</evidence>
<proteinExistence type="predicted"/>